<evidence type="ECO:0000259" key="5">
    <source>
        <dbReference type="Pfam" id="PF21212"/>
    </source>
</evidence>
<dbReference type="GO" id="GO:0032259">
    <property type="term" value="P:methylation"/>
    <property type="evidence" value="ECO:0007669"/>
    <property type="project" value="UniProtKB-KW"/>
</dbReference>
<evidence type="ECO:0000256" key="1">
    <source>
        <dbReference type="ARBA" id="ARBA00022603"/>
    </source>
</evidence>
<dbReference type="PANTHER" id="PTHR43712:SF2">
    <property type="entry name" value="O-METHYLTRANSFERASE CICE"/>
    <property type="match status" value="1"/>
</dbReference>
<dbReference type="CDD" id="cd02440">
    <property type="entry name" value="AdoMet_MTases"/>
    <property type="match status" value="1"/>
</dbReference>
<evidence type="ECO:0000256" key="2">
    <source>
        <dbReference type="ARBA" id="ARBA00022679"/>
    </source>
</evidence>
<dbReference type="SUPFAM" id="SSF53335">
    <property type="entry name" value="S-adenosyl-L-methionine-dependent methyltransferases"/>
    <property type="match status" value="1"/>
</dbReference>
<dbReference type="Gene3D" id="3.40.50.150">
    <property type="entry name" value="Vaccinia Virus protein VP39"/>
    <property type="match status" value="1"/>
</dbReference>
<reference evidence="6 7" key="1">
    <citation type="submission" date="2018-05" db="EMBL/GenBank/DDBJ databases">
        <title>Complete genome sequence of Arcticibacterium luteifluviistationis SM1504T, a cytophagaceae bacterium isolated from Arctic surface seawater.</title>
        <authorList>
            <person name="Li Y."/>
            <person name="Qin Q.-L."/>
        </authorList>
    </citation>
    <scope>NUCLEOTIDE SEQUENCE [LARGE SCALE GENOMIC DNA]</scope>
    <source>
        <strain evidence="6 7">SM1504</strain>
    </source>
</reference>
<evidence type="ECO:0000313" key="6">
    <source>
        <dbReference type="EMBL" id="AWV99179.1"/>
    </source>
</evidence>
<accession>A0A2Z4GD06</accession>
<organism evidence="6 7">
    <name type="scientific">Arcticibacterium luteifluviistationis</name>
    <dbReference type="NCBI Taxonomy" id="1784714"/>
    <lineage>
        <taxon>Bacteria</taxon>
        <taxon>Pseudomonadati</taxon>
        <taxon>Bacteroidota</taxon>
        <taxon>Cytophagia</taxon>
        <taxon>Cytophagales</taxon>
        <taxon>Leadbetterellaceae</taxon>
        <taxon>Arcticibacterium</taxon>
    </lineage>
</organism>
<dbReference type="PROSITE" id="PS51683">
    <property type="entry name" value="SAM_OMT_II"/>
    <property type="match status" value="1"/>
</dbReference>
<proteinExistence type="predicted"/>
<evidence type="ECO:0000256" key="3">
    <source>
        <dbReference type="ARBA" id="ARBA00022691"/>
    </source>
</evidence>
<dbReference type="Pfam" id="PF00891">
    <property type="entry name" value="Methyltransf_2"/>
    <property type="match status" value="1"/>
</dbReference>
<dbReference type="Gene3D" id="1.20.58.1390">
    <property type="match status" value="1"/>
</dbReference>
<dbReference type="PANTHER" id="PTHR43712">
    <property type="entry name" value="PUTATIVE (AFU_ORTHOLOGUE AFUA_4G14580)-RELATED"/>
    <property type="match status" value="1"/>
</dbReference>
<dbReference type="GO" id="GO:0008171">
    <property type="term" value="F:O-methyltransferase activity"/>
    <property type="evidence" value="ECO:0007669"/>
    <property type="project" value="InterPro"/>
</dbReference>
<keyword evidence="7" id="KW-1185">Reference proteome</keyword>
<dbReference type="InterPro" id="IPR036388">
    <property type="entry name" value="WH-like_DNA-bd_sf"/>
</dbReference>
<feature type="domain" description="O-methyltransferase C-terminal" evidence="4">
    <location>
        <begin position="179"/>
        <end position="318"/>
    </location>
</feature>
<feature type="domain" description="BVU-1015-like N-terminal dimerisation-like" evidence="5">
    <location>
        <begin position="18"/>
        <end position="87"/>
    </location>
</feature>
<dbReference type="SUPFAM" id="SSF46785">
    <property type="entry name" value="Winged helix' DNA-binding domain"/>
    <property type="match status" value="1"/>
</dbReference>
<dbReference type="OrthoDB" id="9805418at2"/>
<protein>
    <submittedName>
        <fullName evidence="6">SAM-dependent methyltransferase</fullName>
    </submittedName>
</protein>
<dbReference type="KEGG" id="als:DJ013_13780"/>
<dbReference type="Gene3D" id="1.10.10.10">
    <property type="entry name" value="Winged helix-like DNA-binding domain superfamily/Winged helix DNA-binding domain"/>
    <property type="match status" value="1"/>
</dbReference>
<evidence type="ECO:0000313" key="7">
    <source>
        <dbReference type="Proteomes" id="UP000249873"/>
    </source>
</evidence>
<dbReference type="InterPro" id="IPR036390">
    <property type="entry name" value="WH_DNA-bd_sf"/>
</dbReference>
<dbReference type="InterPro" id="IPR049480">
    <property type="entry name" value="BVU_1015-like_N"/>
</dbReference>
<keyword evidence="2 6" id="KW-0808">Transferase</keyword>
<gene>
    <name evidence="6" type="ORF">DJ013_13780</name>
</gene>
<dbReference type="AlphaFoldDB" id="A0A2Z4GD06"/>
<dbReference type="EMBL" id="CP029480">
    <property type="protein sequence ID" value="AWV99179.1"/>
    <property type="molecule type" value="Genomic_DNA"/>
</dbReference>
<name>A0A2Z4GD06_9BACT</name>
<keyword evidence="1 6" id="KW-0489">Methyltransferase</keyword>
<keyword evidence="3" id="KW-0949">S-adenosyl-L-methionine</keyword>
<dbReference type="Pfam" id="PF21212">
    <property type="entry name" value="Dimerisation2-like_dom"/>
    <property type="match status" value="1"/>
</dbReference>
<dbReference type="InterPro" id="IPR029063">
    <property type="entry name" value="SAM-dependent_MTases_sf"/>
</dbReference>
<evidence type="ECO:0000259" key="4">
    <source>
        <dbReference type="Pfam" id="PF00891"/>
    </source>
</evidence>
<dbReference type="RefSeq" id="WP_111372372.1">
    <property type="nucleotide sequence ID" value="NZ_CP029480.1"/>
</dbReference>
<dbReference type="InterPro" id="IPR001077">
    <property type="entry name" value="COMT_C"/>
</dbReference>
<sequence>MDFFKDDKLTALESIEYAQWIAFAPMVFQASRLLRDKGILAVIQKNRKEGIGLEDICKELSLATYPVRVLLESGLGVGLVIRNNDKYSLTKTGHFLLTDELTKANMDFTHDVCYQALFHLEESLETGKPEGLKVLGDWPTVYEGLSELPEKVANSWFAFDHFYSDNAFNKVLPLVFKEKPKKLMDIGGNTGKWAISCGNYDSDVNVTIVDLPGQVTMAKKNIADNGLSDRISFYQTDLLNPDNALPKGHDAIWMSQFLDCFSDEEIVSILTRCHAALTDDGFVFIMEPFWDKQKFKASAFSLQQTSLYFTAVANGNSQMYESDVFLGFIKAAGLEVVEQIDNIGVCQTLLKCKKRKA</sequence>
<dbReference type="Proteomes" id="UP000249873">
    <property type="component" value="Chromosome"/>
</dbReference>
<dbReference type="InterPro" id="IPR016461">
    <property type="entry name" value="COMT-like"/>
</dbReference>